<dbReference type="CTD" id="9819283"/>
<accession>A0A6A5G756</accession>
<reference evidence="2 3" key="1">
    <citation type="submission" date="2019-12" db="EMBL/GenBank/DDBJ databases">
        <title>Chromosome-level assembly of the Caenorhabditis remanei genome.</title>
        <authorList>
            <person name="Teterina A.A."/>
            <person name="Willis J.H."/>
            <person name="Phillips P.C."/>
        </authorList>
    </citation>
    <scope>NUCLEOTIDE SEQUENCE [LARGE SCALE GENOMIC DNA]</scope>
    <source>
        <strain evidence="2 3">PX506</strain>
        <tissue evidence="2">Whole organism</tissue>
    </source>
</reference>
<evidence type="ECO:0000313" key="2">
    <source>
        <dbReference type="EMBL" id="KAF1750860.1"/>
    </source>
</evidence>
<dbReference type="EMBL" id="WUAV01000005">
    <property type="protein sequence ID" value="KAF1750860.1"/>
    <property type="molecule type" value="Genomic_DNA"/>
</dbReference>
<name>A0A6A5G756_CAERE</name>
<gene>
    <name evidence="2" type="ORF">GCK72_017411</name>
</gene>
<organism evidence="2 3">
    <name type="scientific">Caenorhabditis remanei</name>
    <name type="common">Caenorhabditis vulgaris</name>
    <dbReference type="NCBI Taxonomy" id="31234"/>
    <lineage>
        <taxon>Eukaryota</taxon>
        <taxon>Metazoa</taxon>
        <taxon>Ecdysozoa</taxon>
        <taxon>Nematoda</taxon>
        <taxon>Chromadorea</taxon>
        <taxon>Rhabditida</taxon>
        <taxon>Rhabditina</taxon>
        <taxon>Rhabditomorpha</taxon>
        <taxon>Rhabditoidea</taxon>
        <taxon>Rhabditidae</taxon>
        <taxon>Peloderinae</taxon>
        <taxon>Caenorhabditis</taxon>
    </lineage>
</organism>
<evidence type="ECO:0000256" key="1">
    <source>
        <dbReference type="SAM" id="Phobius"/>
    </source>
</evidence>
<protein>
    <submittedName>
        <fullName evidence="2">Uncharacterized protein</fullName>
    </submittedName>
</protein>
<dbReference type="KEGG" id="crq:GCK72_017411"/>
<keyword evidence="1" id="KW-0472">Membrane</keyword>
<comment type="caution">
    <text evidence="2">The sequence shown here is derived from an EMBL/GenBank/DDBJ whole genome shotgun (WGS) entry which is preliminary data.</text>
</comment>
<evidence type="ECO:0000313" key="3">
    <source>
        <dbReference type="Proteomes" id="UP000483820"/>
    </source>
</evidence>
<keyword evidence="1" id="KW-0812">Transmembrane</keyword>
<sequence>MHIVVVFAEKTWYDYYDFDYGYNNKTSYGWLLIPAIIAIGVGIWWIYKKKSANETANTIVVAKPVEAGASAVVPPPQAIPAVQAPQPSLT</sequence>
<dbReference type="GeneID" id="9819283"/>
<feature type="transmembrane region" description="Helical" evidence="1">
    <location>
        <begin position="28"/>
        <end position="47"/>
    </location>
</feature>
<dbReference type="AlphaFoldDB" id="A0A6A5G756"/>
<dbReference type="Proteomes" id="UP000483820">
    <property type="component" value="Chromosome V"/>
</dbReference>
<keyword evidence="1" id="KW-1133">Transmembrane helix</keyword>
<dbReference type="RefSeq" id="XP_053580986.1">
    <property type="nucleotide sequence ID" value="XM_053732073.1"/>
</dbReference>
<proteinExistence type="predicted"/>